<sequence length="269" mass="29899">MSSLTGFVFLHMFITTVHGLVPPSPNLAISVPSSSTSSTLDLLNLSSSANNLQLVNTTANENIKCDGKYWGYHLNKASCEEAWNQMPTDNQFVSFGARRMGHFERPLPYRYLSDDGLCAIDIDHMIKVVLDTATNHEISAAAKSILDKCVLRDEPKKQGNTPIGGYRNYIGRKKGLGISVSSYSPHVKCTLDSELEDETICTKLLGTMPINRSSYVFIREKTSWAKKRDYSVGWQENIKRNVHCNHRLRGGGHGQELLVRDVDGSCGCQ</sequence>
<comment type="caution">
    <text evidence="2">The sequence shown here is derived from an EMBL/GenBank/DDBJ whole genome shotgun (WGS) entry which is preliminary data.</text>
</comment>
<dbReference type="AlphaFoldDB" id="A0A8H6FMW9"/>
<dbReference type="EMBL" id="JACCJC010000057">
    <property type="protein sequence ID" value="KAF6231455.1"/>
    <property type="molecule type" value="Genomic_DNA"/>
</dbReference>
<name>A0A8H6FMW9_9LECA</name>
<dbReference type="OrthoDB" id="5300957at2759"/>
<evidence type="ECO:0000256" key="1">
    <source>
        <dbReference type="SAM" id="SignalP"/>
    </source>
</evidence>
<dbReference type="Proteomes" id="UP000578531">
    <property type="component" value="Unassembled WGS sequence"/>
</dbReference>
<gene>
    <name evidence="2" type="ORF">HO173_010416</name>
</gene>
<feature type="chain" id="PRO_5034602423" evidence="1">
    <location>
        <begin position="20"/>
        <end position="269"/>
    </location>
</feature>
<accession>A0A8H6FMW9</accession>
<proteinExistence type="predicted"/>
<organism evidence="2 3">
    <name type="scientific">Letharia columbiana</name>
    <dbReference type="NCBI Taxonomy" id="112416"/>
    <lineage>
        <taxon>Eukaryota</taxon>
        <taxon>Fungi</taxon>
        <taxon>Dikarya</taxon>
        <taxon>Ascomycota</taxon>
        <taxon>Pezizomycotina</taxon>
        <taxon>Lecanoromycetes</taxon>
        <taxon>OSLEUM clade</taxon>
        <taxon>Lecanoromycetidae</taxon>
        <taxon>Lecanorales</taxon>
        <taxon>Lecanorineae</taxon>
        <taxon>Parmeliaceae</taxon>
        <taxon>Letharia</taxon>
    </lineage>
</organism>
<evidence type="ECO:0000313" key="3">
    <source>
        <dbReference type="Proteomes" id="UP000578531"/>
    </source>
</evidence>
<protein>
    <submittedName>
        <fullName evidence="2">Uncharacterized protein</fullName>
    </submittedName>
</protein>
<evidence type="ECO:0000313" key="2">
    <source>
        <dbReference type="EMBL" id="KAF6231455.1"/>
    </source>
</evidence>
<keyword evidence="3" id="KW-1185">Reference proteome</keyword>
<keyword evidence="1" id="KW-0732">Signal</keyword>
<dbReference type="GeneID" id="59292062"/>
<reference evidence="2 3" key="1">
    <citation type="journal article" date="2020" name="Genomics">
        <title>Complete, high-quality genomes from long-read metagenomic sequencing of two wolf lichen thalli reveals enigmatic genome architecture.</title>
        <authorList>
            <person name="McKenzie S.K."/>
            <person name="Walston R.F."/>
            <person name="Allen J.L."/>
        </authorList>
    </citation>
    <scope>NUCLEOTIDE SEQUENCE [LARGE SCALE GENOMIC DNA]</scope>
    <source>
        <strain evidence="2">WasteWater2</strain>
    </source>
</reference>
<feature type="signal peptide" evidence="1">
    <location>
        <begin position="1"/>
        <end position="19"/>
    </location>
</feature>
<dbReference type="RefSeq" id="XP_037160887.1">
    <property type="nucleotide sequence ID" value="XM_037312301.1"/>
</dbReference>